<keyword evidence="3" id="KW-1185">Reference proteome</keyword>
<sequence>MTPLAADQWGDPEYAAFGALLGLPADKVPRAGSGEPYDPLNFDIIGMLARHPGMARLFLQFNGFLLQRGELPGRLRELIILRVALVHRSAFEWGQHVRLGAAVGITDDDVTALIEGNNGFDGHDRLVLDAIDEIIADGKAQWPTWQRLVETLGEHAAMEVIFLVGTYTLTAMAFGTWGLQAKPGSAALPPDSITTEEHGQ</sequence>
<dbReference type="PANTHER" id="PTHR34846">
    <property type="entry name" value="4-CARBOXYMUCONOLACTONE DECARBOXYLASE FAMILY PROTEIN (AFU_ORTHOLOGUE AFUA_6G11590)"/>
    <property type="match status" value="1"/>
</dbReference>
<protein>
    <submittedName>
        <fullName evidence="2">Carboxymuconolactone decarboxylase</fullName>
    </submittedName>
</protein>
<dbReference type="Proteomes" id="UP000077143">
    <property type="component" value="Chromosome"/>
</dbReference>
<dbReference type="Gene3D" id="1.20.1290.10">
    <property type="entry name" value="AhpD-like"/>
    <property type="match status" value="1"/>
</dbReference>
<dbReference type="KEGG" id="madi:A7U43_14905"/>
<dbReference type="GO" id="GO:0051920">
    <property type="term" value="F:peroxiredoxin activity"/>
    <property type="evidence" value="ECO:0007669"/>
    <property type="project" value="InterPro"/>
</dbReference>
<dbReference type="AlphaFoldDB" id="A0A172UVS4"/>
<dbReference type="EMBL" id="CP015596">
    <property type="protein sequence ID" value="ANE82934.1"/>
    <property type="molecule type" value="Genomic_DNA"/>
</dbReference>
<evidence type="ECO:0000313" key="2">
    <source>
        <dbReference type="EMBL" id="ANE82934.1"/>
    </source>
</evidence>
<dbReference type="PANTHER" id="PTHR34846:SF5">
    <property type="entry name" value="CARBOXYMUCONOLACTONE DECARBOXYLASE-LIKE DOMAIN-CONTAINING PROTEIN"/>
    <property type="match status" value="1"/>
</dbReference>
<evidence type="ECO:0000313" key="3">
    <source>
        <dbReference type="Proteomes" id="UP000077143"/>
    </source>
</evidence>
<dbReference type="InterPro" id="IPR003779">
    <property type="entry name" value="CMD-like"/>
</dbReference>
<proteinExistence type="predicted"/>
<dbReference type="RefSeq" id="WP_068002772.1">
    <property type="nucleotide sequence ID" value="NZ_CP015596.1"/>
</dbReference>
<evidence type="ECO:0000259" key="1">
    <source>
        <dbReference type="Pfam" id="PF02627"/>
    </source>
</evidence>
<accession>A0A172UVS4</accession>
<gene>
    <name evidence="2" type="ORF">A7U43_14905</name>
</gene>
<dbReference type="InterPro" id="IPR029032">
    <property type="entry name" value="AhpD-like"/>
</dbReference>
<dbReference type="SUPFAM" id="SSF69118">
    <property type="entry name" value="AhpD-like"/>
    <property type="match status" value="1"/>
</dbReference>
<organism evidence="2 3">
    <name type="scientific">Mycobacterium adipatum</name>
    <dbReference type="NCBI Taxonomy" id="1682113"/>
    <lineage>
        <taxon>Bacteria</taxon>
        <taxon>Bacillati</taxon>
        <taxon>Actinomycetota</taxon>
        <taxon>Actinomycetes</taxon>
        <taxon>Mycobacteriales</taxon>
        <taxon>Mycobacteriaceae</taxon>
        <taxon>Mycobacterium</taxon>
    </lineage>
</organism>
<reference evidence="2 3" key="1">
    <citation type="submission" date="2016-05" db="EMBL/GenBank/DDBJ databases">
        <title>Complete genome sequence of a phthalic acid esters degrading Mycobacterium sp. YC-RL4.</title>
        <authorList>
            <person name="Ren L."/>
            <person name="Fan S."/>
            <person name="Ruth N."/>
            <person name="Jia Y."/>
            <person name="Wang J."/>
            <person name="Qiao C."/>
        </authorList>
    </citation>
    <scope>NUCLEOTIDE SEQUENCE [LARGE SCALE GENOMIC DNA]</scope>
    <source>
        <strain evidence="2 3">YC-RL4</strain>
    </source>
</reference>
<name>A0A172UVS4_9MYCO</name>
<dbReference type="STRING" id="1682113.A7U43_14905"/>
<dbReference type="OrthoDB" id="4704294at2"/>
<feature type="domain" description="Carboxymuconolactone decarboxylase-like" evidence="1">
    <location>
        <begin position="52"/>
        <end position="115"/>
    </location>
</feature>
<dbReference type="Pfam" id="PF02627">
    <property type="entry name" value="CMD"/>
    <property type="match status" value="1"/>
</dbReference>